<evidence type="ECO:0000256" key="10">
    <source>
        <dbReference type="SAM" id="Phobius"/>
    </source>
</evidence>
<evidence type="ECO:0000256" key="2">
    <source>
        <dbReference type="ARBA" id="ARBA00022516"/>
    </source>
</evidence>
<evidence type="ECO:0000256" key="1">
    <source>
        <dbReference type="ARBA" id="ARBA00004141"/>
    </source>
</evidence>
<accession>A0A7R9I2H1</accession>
<evidence type="ECO:0000256" key="7">
    <source>
        <dbReference type="ARBA" id="ARBA00023098"/>
    </source>
</evidence>
<gene>
    <name evidence="11" type="ORF">TBIB3V08_LOCUS7348</name>
</gene>
<name>A0A7R9I2H1_9NEOP</name>
<dbReference type="InterPro" id="IPR002076">
    <property type="entry name" value="ELO_fam"/>
</dbReference>
<evidence type="ECO:0000256" key="3">
    <source>
        <dbReference type="ARBA" id="ARBA00022679"/>
    </source>
</evidence>
<dbReference type="GO" id="GO:0006633">
    <property type="term" value="P:fatty acid biosynthetic process"/>
    <property type="evidence" value="ECO:0007669"/>
    <property type="project" value="UniProtKB-KW"/>
</dbReference>
<protein>
    <recommendedName>
        <fullName evidence="12">Very-long-chain 3-oxoacyl-CoA synthase</fullName>
    </recommendedName>
</protein>
<evidence type="ECO:0000256" key="8">
    <source>
        <dbReference type="ARBA" id="ARBA00023136"/>
    </source>
</evidence>
<keyword evidence="2" id="KW-0444">Lipid biosynthesis</keyword>
<keyword evidence="4 10" id="KW-0812">Transmembrane</keyword>
<keyword evidence="9" id="KW-0275">Fatty acid biosynthesis</keyword>
<feature type="transmembrane region" description="Helical" evidence="10">
    <location>
        <begin position="122"/>
        <end position="142"/>
    </location>
</feature>
<keyword evidence="8 10" id="KW-0472">Membrane</keyword>
<keyword evidence="6 10" id="KW-1133">Transmembrane helix</keyword>
<evidence type="ECO:0000256" key="5">
    <source>
        <dbReference type="ARBA" id="ARBA00022832"/>
    </source>
</evidence>
<dbReference type="GO" id="GO:0016020">
    <property type="term" value="C:membrane"/>
    <property type="evidence" value="ECO:0007669"/>
    <property type="project" value="UniProtKB-SubCell"/>
</dbReference>
<evidence type="ECO:0000256" key="6">
    <source>
        <dbReference type="ARBA" id="ARBA00022989"/>
    </source>
</evidence>
<keyword evidence="5" id="KW-0276">Fatty acid metabolism</keyword>
<dbReference type="AlphaFoldDB" id="A0A7R9I2H1"/>
<dbReference type="EMBL" id="OD567017">
    <property type="protein sequence ID" value="CAD7444984.1"/>
    <property type="molecule type" value="Genomic_DNA"/>
</dbReference>
<evidence type="ECO:0000256" key="9">
    <source>
        <dbReference type="ARBA" id="ARBA00023160"/>
    </source>
</evidence>
<keyword evidence="3" id="KW-0808">Transferase</keyword>
<proteinExistence type="predicted"/>
<keyword evidence="7" id="KW-0443">Lipid metabolism</keyword>
<reference evidence="11" key="1">
    <citation type="submission" date="2020-11" db="EMBL/GenBank/DDBJ databases">
        <authorList>
            <person name="Tran Van P."/>
        </authorList>
    </citation>
    <scope>NUCLEOTIDE SEQUENCE</scope>
</reference>
<evidence type="ECO:0000313" key="11">
    <source>
        <dbReference type="EMBL" id="CAD7444984.1"/>
    </source>
</evidence>
<evidence type="ECO:0000256" key="4">
    <source>
        <dbReference type="ARBA" id="ARBA00022692"/>
    </source>
</evidence>
<dbReference type="GO" id="GO:0009922">
    <property type="term" value="F:fatty acid elongase activity"/>
    <property type="evidence" value="ECO:0007669"/>
    <property type="project" value="InterPro"/>
</dbReference>
<evidence type="ECO:0008006" key="12">
    <source>
        <dbReference type="Google" id="ProtNLM"/>
    </source>
</evidence>
<organism evidence="11">
    <name type="scientific">Timema bartmani</name>
    <dbReference type="NCBI Taxonomy" id="61472"/>
    <lineage>
        <taxon>Eukaryota</taxon>
        <taxon>Metazoa</taxon>
        <taxon>Ecdysozoa</taxon>
        <taxon>Arthropoda</taxon>
        <taxon>Hexapoda</taxon>
        <taxon>Insecta</taxon>
        <taxon>Pterygota</taxon>
        <taxon>Neoptera</taxon>
        <taxon>Polyneoptera</taxon>
        <taxon>Phasmatodea</taxon>
        <taxon>Timematodea</taxon>
        <taxon>Timematoidea</taxon>
        <taxon>Timematidae</taxon>
        <taxon>Timema</taxon>
    </lineage>
</organism>
<comment type="subcellular location">
    <subcellularLocation>
        <location evidence="1">Membrane</location>
        <topology evidence="1">Multi-pass membrane protein</topology>
    </subcellularLocation>
</comment>
<sequence length="152" mass="17284">MQSSRGFGNHGYGKLRAMRLSRDVGVLHTTEEGEPEIIPPSVSPCIHAVDSLLIREVPTRWFCDISHDTECDGPCAHVHLLPTHTFGTSDATPDQQGEEVQFVIVLLYSMHMFNPSCKMPTIIPYIFVSNVLLVFYLFYDFYQKAYKSKKKD</sequence>
<dbReference type="Pfam" id="PF01151">
    <property type="entry name" value="ELO"/>
    <property type="match status" value="1"/>
</dbReference>